<organism evidence="2 3">
    <name type="scientific">Carnobacterium maltaromaticum</name>
    <name type="common">Carnobacterium piscicola</name>
    <dbReference type="NCBI Taxonomy" id="2751"/>
    <lineage>
        <taxon>Bacteria</taxon>
        <taxon>Bacillati</taxon>
        <taxon>Bacillota</taxon>
        <taxon>Bacilli</taxon>
        <taxon>Lactobacillales</taxon>
        <taxon>Carnobacteriaceae</taxon>
        <taxon>Carnobacterium</taxon>
    </lineage>
</organism>
<dbReference type="NCBIfam" id="TIGR01665">
    <property type="entry name" value="put_anti_recept"/>
    <property type="match status" value="1"/>
</dbReference>
<evidence type="ECO:0000313" key="2">
    <source>
        <dbReference type="EMBL" id="MDZ5760780.1"/>
    </source>
</evidence>
<dbReference type="Pfam" id="PF06605">
    <property type="entry name" value="Prophage_tail"/>
    <property type="match status" value="1"/>
</dbReference>
<evidence type="ECO:0000259" key="1">
    <source>
        <dbReference type="Pfam" id="PF06605"/>
    </source>
</evidence>
<dbReference type="InterPro" id="IPR010572">
    <property type="entry name" value="Tail_dom"/>
</dbReference>
<reference evidence="2" key="1">
    <citation type="submission" date="2023-08" db="EMBL/GenBank/DDBJ databases">
        <title>Genomic characterization of piscicolin 126 produced by Carnobacterium maltaromaticum CM22 strain isolated from salmon (Salmo salar).</title>
        <authorList>
            <person name="Gonzalez-Gragera E."/>
            <person name="Garcia-Lopez J.D."/>
            <person name="Teso-Perez C."/>
            <person name="Gimenez-Hernandez I."/>
            <person name="Peralta-Sanchez J.M."/>
            <person name="Valdivia E."/>
            <person name="Montalban-Lopez M."/>
            <person name="Martin-Platero A.M."/>
            <person name="Banos A."/>
            <person name="Martinez-Bueno M."/>
        </authorList>
    </citation>
    <scope>NUCLEOTIDE SEQUENCE</scope>
    <source>
        <strain evidence="2">CM22</strain>
    </source>
</reference>
<dbReference type="Proteomes" id="UP001290462">
    <property type="component" value="Unassembled WGS sequence"/>
</dbReference>
<protein>
    <submittedName>
        <fullName evidence="2">Phage tail spike protein</fullName>
    </submittedName>
</protein>
<comment type="caution">
    <text evidence="2">The sequence shown here is derived from an EMBL/GenBank/DDBJ whole genome shotgun (WGS) entry which is preliminary data.</text>
</comment>
<proteinExistence type="predicted"/>
<gene>
    <name evidence="2" type="ORF">RAK27_19225</name>
</gene>
<accession>A0AAW9K835</accession>
<sequence>MITLYKKTETRFIDNGLGDITNDVINPKISWMDNGMFSLSFQYLTSSNMAAFLTGQMLIKAPTPDGPQIFRICQINPNMGMLEITAYHLFYDLLDNLIEDTFIQNQSGAGAIVQLGDHTQYKTNFRFYSDIQTIANSRMVRLNPVTALLDPGQDNSFVNRWGGHIHRDNYTISMLAKLGNDHGVQIRHKKNLTGYNASIDWNAVVTRLMPKGFDGLLLPEKYVDSPRIGDYTHPKISIVEYPNIIAIKEDGFSQEEAVPLEEAYKLLREAAQREYDDNRFDYPIATYNVNFIELGTTEEYKDLRALERINPGDTITVIHEEDNINIKAEMVKYEYDPIRETYTSIELGNYKESFTNLKNEIKDINNNLIGMEAGFLDKAKQVATDLINSGFGGYVRVYPDRILIMDTDDEKTARRVWQWNLNGFGYSKTGINGPYGLAMTMDGSIVADFINVGILNASLIKTGTLDANLVRVAFNNIGDAIEIAANALTLYNGATRIMQLTKNGLQFWNGTGDVGTMGTHGDIFDWTAGGFSQKLINILLGSGGEAIQISARKNYGFQLLKNGEINIKGDTVHIGNFSVIGGAKNAVHVTRDGLRATPAYELAESYLGDIGTANTGKLKCVKVNIDTIFGDTVNTMEYEYQVFIQQYGKGSIWVSERNADYFIVESDVEDLEFVWEIKAKRRGFENDRLVMHDMTNEQIEKIWRGDELEND</sequence>
<dbReference type="InterPro" id="IPR007119">
    <property type="entry name" value="Phage_tail_spike_N"/>
</dbReference>
<evidence type="ECO:0000313" key="3">
    <source>
        <dbReference type="Proteomes" id="UP001290462"/>
    </source>
</evidence>
<dbReference type="AlphaFoldDB" id="A0AAW9K835"/>
<feature type="domain" description="Tail spike" evidence="1">
    <location>
        <begin position="155"/>
        <end position="357"/>
    </location>
</feature>
<dbReference type="RefSeq" id="WP_322809927.1">
    <property type="nucleotide sequence ID" value="NZ_JAVBVO010000028.1"/>
</dbReference>
<name>A0AAW9K835_CARML</name>
<dbReference type="EMBL" id="JAVBVO010000028">
    <property type="protein sequence ID" value="MDZ5760780.1"/>
    <property type="molecule type" value="Genomic_DNA"/>
</dbReference>